<dbReference type="RefSeq" id="WP_012637194.1">
    <property type="nucleotide sequence ID" value="NC_011901.1"/>
</dbReference>
<evidence type="ECO:0000313" key="3">
    <source>
        <dbReference type="Proteomes" id="UP000002383"/>
    </source>
</evidence>
<dbReference type="eggNOG" id="COG1487">
    <property type="taxonomic scope" value="Bacteria"/>
</dbReference>
<dbReference type="AlphaFoldDB" id="B8GLV3"/>
<feature type="domain" description="PIN" evidence="1">
    <location>
        <begin position="2"/>
        <end position="113"/>
    </location>
</feature>
<organism evidence="2 3">
    <name type="scientific">Thioalkalivibrio sulfidiphilus (strain HL-EbGR7)</name>
    <dbReference type="NCBI Taxonomy" id="396588"/>
    <lineage>
        <taxon>Bacteria</taxon>
        <taxon>Pseudomonadati</taxon>
        <taxon>Pseudomonadota</taxon>
        <taxon>Gammaproteobacteria</taxon>
        <taxon>Chromatiales</taxon>
        <taxon>Ectothiorhodospiraceae</taxon>
        <taxon>Thioalkalivibrio</taxon>
    </lineage>
</organism>
<evidence type="ECO:0000259" key="1">
    <source>
        <dbReference type="Pfam" id="PF01850"/>
    </source>
</evidence>
<dbReference type="Gene3D" id="3.40.50.1010">
    <property type="entry name" value="5'-nuclease"/>
    <property type="match status" value="1"/>
</dbReference>
<dbReference type="STRING" id="396588.Tgr7_0610"/>
<dbReference type="EMBL" id="CP001339">
    <property type="protein sequence ID" value="ACL71706.1"/>
    <property type="molecule type" value="Genomic_DNA"/>
</dbReference>
<reference evidence="2 3" key="1">
    <citation type="journal article" date="2011" name="Stand. Genomic Sci.">
        <title>Complete genome sequence of 'Thioalkalivibrio sulfidophilus' HL-EbGr7.</title>
        <authorList>
            <person name="Muyzer G."/>
            <person name="Sorokin D.Y."/>
            <person name="Mavromatis K."/>
            <person name="Lapidus A."/>
            <person name="Clum A."/>
            <person name="Ivanova N."/>
            <person name="Pati A."/>
            <person name="d'Haeseleer P."/>
            <person name="Woyke T."/>
            <person name="Kyrpides N.C."/>
        </authorList>
    </citation>
    <scope>NUCLEOTIDE SEQUENCE [LARGE SCALE GENOMIC DNA]</scope>
    <source>
        <strain evidence="2 3">HL-EbGR7</strain>
    </source>
</reference>
<keyword evidence="3" id="KW-1185">Reference proteome</keyword>
<accession>B8GLV3</accession>
<dbReference type="SUPFAM" id="SSF88723">
    <property type="entry name" value="PIN domain-like"/>
    <property type="match status" value="1"/>
</dbReference>
<name>B8GLV3_THISH</name>
<dbReference type="OrthoDB" id="329172at2"/>
<dbReference type="Pfam" id="PF01850">
    <property type="entry name" value="PIN"/>
    <property type="match status" value="1"/>
</dbReference>
<evidence type="ECO:0000313" key="2">
    <source>
        <dbReference type="EMBL" id="ACL71706.1"/>
    </source>
</evidence>
<proteinExistence type="predicted"/>
<protein>
    <submittedName>
        <fullName evidence="2">PilT protein-like protein</fullName>
    </submittedName>
</protein>
<dbReference type="InterPro" id="IPR002716">
    <property type="entry name" value="PIN_dom"/>
</dbReference>
<dbReference type="KEGG" id="tgr:Tgr7_0610"/>
<gene>
    <name evidence="2" type="ordered locus">Tgr7_0610</name>
</gene>
<dbReference type="HOGENOM" id="CLU_147393_0_0_6"/>
<dbReference type="InterPro" id="IPR029060">
    <property type="entry name" value="PIN-like_dom_sf"/>
</dbReference>
<sequence>MILVDTSVWVDHLRTGDAVLAELLNRSQVLMHPFVVGELACGNLRNRSEVLRLLKDLPQAVVASDEEVLFFIERNALKGLGIGYVDAHLLAAVTLGGSTQLWTRDKRLRSVAETLNLAYGED</sequence>
<dbReference type="Proteomes" id="UP000002383">
    <property type="component" value="Chromosome"/>
</dbReference>